<dbReference type="InterPro" id="IPR012920">
    <property type="entry name" value="rRNA_MeTfrase_SPB1-like_C"/>
</dbReference>
<dbReference type="Gene3D" id="3.40.50.150">
    <property type="entry name" value="Vaccinia Virus protein VP39"/>
    <property type="match status" value="1"/>
</dbReference>
<comment type="similarity">
    <text evidence="8">Belongs to the class I-like SAM-binding methyltransferase superfamily. RNA methyltransferase RlmE family. SPB1 subfamily.</text>
</comment>
<feature type="compositionally biased region" description="Acidic residues" evidence="9">
    <location>
        <begin position="347"/>
        <end position="359"/>
    </location>
</feature>
<dbReference type="AlphaFoldDB" id="A0A8C4Q9Z9"/>
<protein>
    <recommendedName>
        <fullName evidence="8">pre-rRNA processing protein FTSJ3</fullName>
        <ecNumber evidence="8">2.1.1.-</ecNumber>
    </recommendedName>
    <alternativeName>
        <fullName evidence="8">2'-O-ribose RNA methyltransferase SPB1 homolog</fullName>
    </alternativeName>
    <alternativeName>
        <fullName evidence="8">Protein ftsJ homolog 3</fullName>
    </alternativeName>
    <alternativeName>
        <fullName evidence="8">Putative rRNA methyltransferase 3</fullName>
    </alternativeName>
</protein>
<feature type="compositionally biased region" description="Basic and acidic residues" evidence="9">
    <location>
        <begin position="461"/>
        <end position="473"/>
    </location>
</feature>
<comment type="function">
    <text evidence="8">Probable methyltransferase involved in the processing of the 34S pre-rRNA to 18S rRNA and in 40S ribosomal subunit formation.</text>
</comment>
<dbReference type="HAMAP" id="MF_01547">
    <property type="entry name" value="RNA_methyltr_E"/>
    <property type="match status" value="1"/>
</dbReference>
<evidence type="ECO:0000256" key="4">
    <source>
        <dbReference type="ARBA" id="ARBA00022603"/>
    </source>
</evidence>
<feature type="compositionally biased region" description="Basic residues" evidence="9">
    <location>
        <begin position="811"/>
        <end position="820"/>
    </location>
</feature>
<comment type="subunit">
    <text evidence="8">Interacts with NIP7.</text>
</comment>
<feature type="coiled-coil region" evidence="8">
    <location>
        <begin position="698"/>
        <end position="735"/>
    </location>
</feature>
<evidence type="ECO:0000256" key="6">
    <source>
        <dbReference type="ARBA" id="ARBA00022691"/>
    </source>
</evidence>
<feature type="domain" description="Ribosomal RNA methyltransferase FtsJ" evidence="10">
    <location>
        <begin position="24"/>
        <end position="200"/>
    </location>
</feature>
<dbReference type="SUPFAM" id="SSF53335">
    <property type="entry name" value="S-adenosyl-L-methionine-dependent methyltransferases"/>
    <property type="match status" value="1"/>
</dbReference>
<evidence type="ECO:0000259" key="10">
    <source>
        <dbReference type="Pfam" id="PF01728"/>
    </source>
</evidence>
<feature type="binding site" evidence="8">
    <location>
        <position position="58"/>
    </location>
    <ligand>
        <name>S-adenosyl-L-methionine</name>
        <dbReference type="ChEBI" id="CHEBI:59789"/>
    </ligand>
</feature>
<feature type="binding site" evidence="8">
    <location>
        <position position="117"/>
    </location>
    <ligand>
        <name>S-adenosyl-L-methionine</name>
        <dbReference type="ChEBI" id="CHEBI:59789"/>
    </ligand>
</feature>
<reference evidence="13" key="1">
    <citation type="submission" date="2025-05" db="UniProtKB">
        <authorList>
            <consortium name="Ensembl"/>
        </authorList>
    </citation>
    <scope>IDENTIFICATION</scope>
</reference>
<dbReference type="FunFam" id="3.40.50.150:FF:000004">
    <property type="entry name" value="AdoMet-dependent rRNA methyltransferase SPB1"/>
    <property type="match status" value="1"/>
</dbReference>
<dbReference type="InterPro" id="IPR002877">
    <property type="entry name" value="RNA_MeTrfase_FtsJ_dom"/>
</dbReference>
<feature type="compositionally biased region" description="Basic and acidic residues" evidence="9">
    <location>
        <begin position="780"/>
        <end position="792"/>
    </location>
</feature>
<evidence type="ECO:0000313" key="13">
    <source>
        <dbReference type="Ensembl" id="ENSEBUP00000012327.1"/>
    </source>
</evidence>
<evidence type="ECO:0000256" key="1">
    <source>
        <dbReference type="ARBA" id="ARBA00004604"/>
    </source>
</evidence>
<evidence type="ECO:0000256" key="5">
    <source>
        <dbReference type="ARBA" id="ARBA00022679"/>
    </source>
</evidence>
<feature type="binding site" evidence="8">
    <location>
        <position position="92"/>
    </location>
    <ligand>
        <name>S-adenosyl-L-methionine</name>
        <dbReference type="ChEBI" id="CHEBI:59789"/>
    </ligand>
</feature>
<gene>
    <name evidence="8" type="primary">FTSJ3</name>
</gene>
<evidence type="ECO:0000256" key="3">
    <source>
        <dbReference type="ARBA" id="ARBA00022552"/>
    </source>
</evidence>
<name>A0A8C4Q9Z9_EPTBU</name>
<dbReference type="Pfam" id="PF01728">
    <property type="entry name" value="FtsJ"/>
    <property type="match status" value="1"/>
</dbReference>
<dbReference type="GO" id="GO:0000463">
    <property type="term" value="P:maturation of LSU-rRNA from tricistronic rRNA transcript (SSU-rRNA, 5.8S rRNA, LSU-rRNA)"/>
    <property type="evidence" value="ECO:0007669"/>
    <property type="project" value="TreeGrafter"/>
</dbReference>
<dbReference type="GO" id="GO:0030688">
    <property type="term" value="C:preribosome, small subunit precursor"/>
    <property type="evidence" value="ECO:0007669"/>
    <property type="project" value="UniProtKB-UniRule"/>
</dbReference>
<sequence>MGKKSKVGKRRRDKFYHLAKETGYRSRSAFKLIQLNRKFNFLQRSRVLIDLCAAPGGWLQVASKFMPMSSLIIGVDLVAIKAIPNVLCLQGDITTDKCRQGLARELKTWKVDCVLHDGAPNVGTNWEYDAFSQARLTLAALKLAANFLVNGGCFLTKVFRSRDYQALMWIFQQLFKNVQATKPQASRNESAEIFVVCQGFLAADKIDSKFFDPKFAFKEVEEEVKSANNEARNKKPKAEGYTEGDYTQFHSFSVMDFVKGRNPTEFLRRCSEIKLDNADMLEHPSTTDELRECCRDIRVLGRKELRSLVVWRQKLRHFLAAKLKQEAAVFDDQTSSELLEQQQNREEQEEEEEEEEDLENQIAELKEQEVLQLKRKKKTILKERRKLRARMELKMDLPGNSIDTSGETSLFNLMSVTKSKMGELEQGNMTLVEEEYFEEEYEDGLGFDEDEISLASDLDPDDMKEVEEREQRMKRNNLSDGTESHDGQEEEENPLLVDYEDRTTKVQRETDLWFAKDIFSGVGNEEDDAVELQLTKDVYSKKINNEKDGKTHVVEVVSGATGPKGGVVPAVDSGLDSEGTDDERERLTEAVRVVKGYKRDWENAELQLAPAEKHSVKKVRILDAEGLALGTVIATSRRRTRDLINNSFNRFVNGGEEDLPAWFSADERKNWRKAPEVERAAVTSYSNKWKEVNTRSIKKVAEAKARKKKKVVKRMEKARKKAEVVSDTVDISEKEKVAQIKSIYKKAGVVKKKREVSYIVAKKGLGGQSGRPRGVKGHYRMVDRRLKKDIRAKMSKRKGKGPAKSQDKGRHGSGKNRTKR</sequence>
<feature type="region of interest" description="Disordered" evidence="9">
    <location>
        <begin position="767"/>
        <end position="820"/>
    </location>
</feature>
<keyword evidence="6 8" id="KW-0949">S-adenosyl-L-methionine</keyword>
<dbReference type="GO" id="GO:0005730">
    <property type="term" value="C:nucleolus"/>
    <property type="evidence" value="ECO:0007669"/>
    <property type="project" value="UniProtKB-SubCell"/>
</dbReference>
<dbReference type="Proteomes" id="UP000694388">
    <property type="component" value="Unplaced"/>
</dbReference>
<dbReference type="InterPro" id="IPR029063">
    <property type="entry name" value="SAM-dependent_MTases_sf"/>
</dbReference>
<feature type="domain" description="DUF3381" evidence="12">
    <location>
        <begin position="233"/>
        <end position="390"/>
    </location>
</feature>
<evidence type="ECO:0000259" key="12">
    <source>
        <dbReference type="Pfam" id="PF11861"/>
    </source>
</evidence>
<dbReference type="GO" id="GO:0016435">
    <property type="term" value="F:rRNA (guanine) methyltransferase activity"/>
    <property type="evidence" value="ECO:0007669"/>
    <property type="project" value="TreeGrafter"/>
</dbReference>
<dbReference type="OMA" id="QRKDKYY"/>
<dbReference type="Pfam" id="PF07780">
    <property type="entry name" value="Spb1_C"/>
    <property type="match status" value="1"/>
</dbReference>
<feature type="domain" description="Ribosomal RNA methyltransferase SPB1-like C-terminal" evidence="11">
    <location>
        <begin position="607"/>
        <end position="797"/>
    </location>
</feature>
<organism evidence="13 14">
    <name type="scientific">Eptatretus burgeri</name>
    <name type="common">Inshore hagfish</name>
    <dbReference type="NCBI Taxonomy" id="7764"/>
    <lineage>
        <taxon>Eukaryota</taxon>
        <taxon>Metazoa</taxon>
        <taxon>Chordata</taxon>
        <taxon>Craniata</taxon>
        <taxon>Vertebrata</taxon>
        <taxon>Cyclostomata</taxon>
        <taxon>Myxini</taxon>
        <taxon>Myxiniformes</taxon>
        <taxon>Myxinidae</taxon>
        <taxon>Eptatretinae</taxon>
        <taxon>Eptatretus</taxon>
    </lineage>
</organism>
<accession>A0A8C4Q9Z9</accession>
<feature type="binding site" evidence="8">
    <location>
        <position position="56"/>
    </location>
    <ligand>
        <name>S-adenosyl-L-methionine</name>
        <dbReference type="ChEBI" id="CHEBI:59789"/>
    </ligand>
</feature>
<dbReference type="GO" id="GO:0008650">
    <property type="term" value="F:rRNA (uridine-2'-O-)-methyltransferase activity"/>
    <property type="evidence" value="ECO:0007669"/>
    <property type="project" value="TreeGrafter"/>
</dbReference>
<dbReference type="HAMAP" id="MF_03163">
    <property type="entry name" value="RNA_methyltr_E_SPB1"/>
    <property type="match status" value="1"/>
</dbReference>
<feature type="region of interest" description="Disordered" evidence="9">
    <location>
        <begin position="456"/>
        <end position="493"/>
    </location>
</feature>
<comment type="subcellular location">
    <subcellularLocation>
        <location evidence="1 8">Nucleus</location>
        <location evidence="1 8">Nucleolus</location>
    </subcellularLocation>
</comment>
<dbReference type="InterPro" id="IPR028589">
    <property type="entry name" value="SPB1-like"/>
</dbReference>
<feature type="active site" description="Proton acceptor" evidence="8">
    <location>
        <position position="157"/>
    </location>
</feature>
<dbReference type="InterPro" id="IPR050082">
    <property type="entry name" value="RNA_methyltr_RlmE"/>
</dbReference>
<dbReference type="PANTHER" id="PTHR10920:SF13">
    <property type="entry name" value="PRE-RRNA 2'-O-RIBOSE RNA METHYLTRANSFERASE FTSJ3"/>
    <property type="match status" value="1"/>
</dbReference>
<dbReference type="Pfam" id="PF11861">
    <property type="entry name" value="DUF3381"/>
    <property type="match status" value="1"/>
</dbReference>
<keyword evidence="3 8" id="KW-0698">rRNA processing</keyword>
<proteinExistence type="inferred from homology"/>
<comment type="catalytic activity">
    <reaction evidence="8">
        <text>a ribonucleotide in rRNA + S-adenosyl-L-methionine = a 2'-O-methylribonucleotide in rRNA + S-adenosyl-L-homocysteine + H(+)</text>
        <dbReference type="Rhea" id="RHEA:48628"/>
        <dbReference type="Rhea" id="RHEA-COMP:12164"/>
        <dbReference type="Rhea" id="RHEA-COMP:12165"/>
        <dbReference type="ChEBI" id="CHEBI:15378"/>
        <dbReference type="ChEBI" id="CHEBI:57856"/>
        <dbReference type="ChEBI" id="CHEBI:59789"/>
        <dbReference type="ChEBI" id="CHEBI:90675"/>
        <dbReference type="ChEBI" id="CHEBI:90676"/>
    </reaction>
</comment>
<feature type="binding site" evidence="8">
    <location>
        <position position="76"/>
    </location>
    <ligand>
        <name>S-adenosyl-L-methionine</name>
        <dbReference type="ChEBI" id="CHEBI:59789"/>
    </ligand>
</feature>
<evidence type="ECO:0000256" key="8">
    <source>
        <dbReference type="HAMAP-Rule" id="MF_03163"/>
    </source>
</evidence>
<dbReference type="InterPro" id="IPR015507">
    <property type="entry name" value="rRNA-MeTfrase_E"/>
</dbReference>
<keyword evidence="14" id="KW-1185">Reference proteome</keyword>
<dbReference type="GO" id="GO:0030687">
    <property type="term" value="C:preribosome, large subunit precursor"/>
    <property type="evidence" value="ECO:0007669"/>
    <property type="project" value="TreeGrafter"/>
</dbReference>
<keyword evidence="5 8" id="KW-0808">Transferase</keyword>
<evidence type="ECO:0000256" key="9">
    <source>
        <dbReference type="SAM" id="MobiDB-lite"/>
    </source>
</evidence>
<dbReference type="GeneTree" id="ENSGT00550000075004"/>
<evidence type="ECO:0000256" key="7">
    <source>
        <dbReference type="ARBA" id="ARBA00023242"/>
    </source>
</evidence>
<feature type="region of interest" description="Disordered" evidence="9">
    <location>
        <begin position="339"/>
        <end position="359"/>
    </location>
</feature>
<keyword evidence="7 8" id="KW-0539">Nucleus</keyword>
<keyword evidence="4 8" id="KW-0489">Methyltransferase</keyword>
<keyword evidence="2 8" id="KW-0690">Ribosome biogenesis</keyword>
<dbReference type="Ensembl" id="ENSEBUT00000012858.1">
    <property type="protein sequence ID" value="ENSEBUP00000012282.1"/>
    <property type="gene ID" value="ENSEBUG00000007828.1"/>
</dbReference>
<dbReference type="GO" id="GO:0000466">
    <property type="term" value="P:maturation of 5.8S rRNA from tricistronic rRNA transcript (SSU-rRNA, 5.8S rRNA, LSU-rRNA)"/>
    <property type="evidence" value="ECO:0007669"/>
    <property type="project" value="TreeGrafter"/>
</dbReference>
<evidence type="ECO:0000256" key="2">
    <source>
        <dbReference type="ARBA" id="ARBA00022517"/>
    </source>
</evidence>
<keyword evidence="8" id="KW-0175">Coiled coil</keyword>
<evidence type="ECO:0000313" key="14">
    <source>
        <dbReference type="Proteomes" id="UP000694388"/>
    </source>
</evidence>
<dbReference type="PANTHER" id="PTHR10920">
    <property type="entry name" value="RIBOSOMAL RNA METHYLTRANSFERASE"/>
    <property type="match status" value="1"/>
</dbReference>
<dbReference type="EC" id="2.1.1.-" evidence="8"/>
<dbReference type="InterPro" id="IPR024576">
    <property type="entry name" value="rRNA_MeTfrase_Spb1_DUF3381"/>
</dbReference>
<dbReference type="Ensembl" id="ENSEBUT00000012902.1">
    <property type="protein sequence ID" value="ENSEBUP00000012327.1"/>
    <property type="gene ID" value="ENSEBUG00000007828.1"/>
</dbReference>
<evidence type="ECO:0000259" key="11">
    <source>
        <dbReference type="Pfam" id="PF07780"/>
    </source>
</evidence>